<geneLocation type="mitochondrion" evidence="2"/>
<dbReference type="EMBL" id="OVEO01000011">
    <property type="protein sequence ID" value="SPQ99162.1"/>
    <property type="molecule type" value="Genomic_DNA"/>
</dbReference>
<keyword evidence="1" id="KW-0472">Membrane</keyword>
<keyword evidence="1" id="KW-0812">Transmembrane</keyword>
<evidence type="ECO:0000313" key="2">
    <source>
        <dbReference type="EMBL" id="SPQ99162.1"/>
    </source>
</evidence>
<keyword evidence="1" id="KW-1133">Transmembrane helix</keyword>
<dbReference type="Proteomes" id="UP000290189">
    <property type="component" value="Unassembled WGS sequence"/>
</dbReference>
<dbReference type="AlphaFoldDB" id="A0A3P3YG83"/>
<organism evidence="2 3">
    <name type="scientific">Plasmodiophora brassicae</name>
    <name type="common">Clubroot disease agent</name>
    <dbReference type="NCBI Taxonomy" id="37360"/>
    <lineage>
        <taxon>Eukaryota</taxon>
        <taxon>Sar</taxon>
        <taxon>Rhizaria</taxon>
        <taxon>Endomyxa</taxon>
        <taxon>Phytomyxea</taxon>
        <taxon>Plasmodiophorida</taxon>
        <taxon>Plasmodiophoridae</taxon>
        <taxon>Plasmodiophora</taxon>
    </lineage>
</organism>
<feature type="transmembrane region" description="Helical" evidence="1">
    <location>
        <begin position="44"/>
        <end position="66"/>
    </location>
</feature>
<accession>A0A3P3YG83</accession>
<proteinExistence type="predicted"/>
<reference evidence="2 3" key="1">
    <citation type="submission" date="2018-03" db="EMBL/GenBank/DDBJ databases">
        <authorList>
            <person name="Fogelqvist J."/>
        </authorList>
    </citation>
    <scope>NUCLEOTIDE SEQUENCE [LARGE SCALE GENOMIC DNA]</scope>
</reference>
<evidence type="ECO:0000313" key="3">
    <source>
        <dbReference type="Proteomes" id="UP000290189"/>
    </source>
</evidence>
<protein>
    <submittedName>
        <fullName evidence="2">Uncharacterized protein</fullName>
    </submittedName>
</protein>
<sequence length="152" mass="17663">MARWRCRRYSVNLFVRSRTRLAPLLTNIMEPAQQSSFTHRNLKWVLCAVALAIVGGIFITANLILISRKQAEKQAELDHLLDRMIEDIEAGELHSMGDIDEAISYVISGYNGLRPHPDSDWNQRFKRTCDRYNDVLLDHGFYDGFVHFRPRT</sequence>
<evidence type="ECO:0000256" key="1">
    <source>
        <dbReference type="SAM" id="Phobius"/>
    </source>
</evidence>
<keyword evidence="2" id="KW-0496">Mitochondrion</keyword>
<name>A0A3P3YG83_PLABS</name>
<gene>
    <name evidence="2" type="ORF">PLBR_LOCUS6377</name>
</gene>